<reference evidence="2" key="1">
    <citation type="submission" date="2021-02" db="EMBL/GenBank/DDBJ databases">
        <authorList>
            <person name="Dougan E. K."/>
            <person name="Rhodes N."/>
            <person name="Thang M."/>
            <person name="Chan C."/>
        </authorList>
    </citation>
    <scope>NUCLEOTIDE SEQUENCE</scope>
</reference>
<name>A0A813KYJ9_POLGL</name>
<dbReference type="Gene3D" id="3.40.225.10">
    <property type="entry name" value="Class II aldolase/adducin N-terminal domain"/>
    <property type="match status" value="1"/>
</dbReference>
<dbReference type="InterPro" id="IPR001303">
    <property type="entry name" value="Aldolase_II/adducin_N"/>
</dbReference>
<dbReference type="EMBL" id="CAJNNW010032958">
    <property type="protein sequence ID" value="CAE8716383.1"/>
    <property type="molecule type" value="Genomic_DNA"/>
</dbReference>
<dbReference type="Pfam" id="PF00596">
    <property type="entry name" value="Aldolase_II"/>
    <property type="match status" value="1"/>
</dbReference>
<dbReference type="PANTHER" id="PTHR10672:SF3">
    <property type="entry name" value="PROTEIN HU-LI TAI SHAO"/>
    <property type="match status" value="1"/>
</dbReference>
<dbReference type="Proteomes" id="UP000626109">
    <property type="component" value="Unassembled WGS sequence"/>
</dbReference>
<dbReference type="PANTHER" id="PTHR10672">
    <property type="entry name" value="ADDUCIN"/>
    <property type="match status" value="1"/>
</dbReference>
<evidence type="ECO:0000313" key="2">
    <source>
        <dbReference type="EMBL" id="CAE8716383.1"/>
    </source>
</evidence>
<feature type="domain" description="Class II aldolase/adducin N-terminal" evidence="1">
    <location>
        <begin position="27"/>
        <end position="210"/>
    </location>
</feature>
<comment type="caution">
    <text evidence="2">The sequence shown here is derived from an EMBL/GenBank/DDBJ whole genome shotgun (WGS) entry which is preliminary data.</text>
</comment>
<dbReference type="AlphaFoldDB" id="A0A813KYJ9"/>
<evidence type="ECO:0000259" key="1">
    <source>
        <dbReference type="SMART" id="SM01007"/>
    </source>
</evidence>
<dbReference type="SMART" id="SM01007">
    <property type="entry name" value="Aldolase_II"/>
    <property type="match status" value="1"/>
</dbReference>
<dbReference type="GO" id="GO:0005856">
    <property type="term" value="C:cytoskeleton"/>
    <property type="evidence" value="ECO:0007669"/>
    <property type="project" value="TreeGrafter"/>
</dbReference>
<proteinExistence type="predicted"/>
<gene>
    <name evidence="2" type="ORF">PGLA2088_LOCUS39034</name>
</gene>
<protein>
    <recommendedName>
        <fullName evidence="1">Class II aldolase/adducin N-terminal domain-containing protein</fullName>
    </recommendedName>
</protein>
<dbReference type="InterPro" id="IPR036409">
    <property type="entry name" value="Aldolase_II/adducin_N_sf"/>
</dbReference>
<dbReference type="SUPFAM" id="SSF53639">
    <property type="entry name" value="AraD/HMP-PK domain-like"/>
    <property type="match status" value="1"/>
</dbReference>
<accession>A0A813KYJ9</accession>
<sequence length="266" mass="29614">MASVESQSERPRPIPGVIPASVAQTKRDLAAGLRILEQQGQADLAAGFLIARSPEDEAVFLASPHGVFWREVVPEDFCAYSWATGRRSDGAEGPLPNAPVCPLAAAIFAACPDVKAICHAHGPGSMAVSACKEGLLPMSEASFMFYERVKFIRCDFFFEKQYCSEVAELLRDEEAFVVLARNHSFFIVGASIQQCFMRAYMFEQACRVQLQILGATKDPYIPDRDEILYHRRSYEGYPGCPAYNGQFEWPGLLRKLREDNGLEWCA</sequence>
<evidence type="ECO:0000313" key="3">
    <source>
        <dbReference type="Proteomes" id="UP000626109"/>
    </source>
</evidence>
<dbReference type="GO" id="GO:0051015">
    <property type="term" value="F:actin filament binding"/>
    <property type="evidence" value="ECO:0007669"/>
    <property type="project" value="TreeGrafter"/>
</dbReference>
<dbReference type="InterPro" id="IPR051017">
    <property type="entry name" value="Aldolase-II_Adducin_sf"/>
</dbReference>
<organism evidence="2 3">
    <name type="scientific">Polarella glacialis</name>
    <name type="common">Dinoflagellate</name>
    <dbReference type="NCBI Taxonomy" id="89957"/>
    <lineage>
        <taxon>Eukaryota</taxon>
        <taxon>Sar</taxon>
        <taxon>Alveolata</taxon>
        <taxon>Dinophyceae</taxon>
        <taxon>Suessiales</taxon>
        <taxon>Suessiaceae</taxon>
        <taxon>Polarella</taxon>
    </lineage>
</organism>